<feature type="region of interest" description="Disordered" evidence="8">
    <location>
        <begin position="134"/>
        <end position="203"/>
    </location>
</feature>
<dbReference type="SMART" id="SM00448">
    <property type="entry name" value="REC"/>
    <property type="match status" value="1"/>
</dbReference>
<dbReference type="EMBL" id="VZRB01000032">
    <property type="protein sequence ID" value="KAB1141367.1"/>
    <property type="molecule type" value="Genomic_DNA"/>
</dbReference>
<organism evidence="11 12">
    <name type="scientific">Streptomyces luteolifulvus</name>
    <dbReference type="NCBI Taxonomy" id="2615112"/>
    <lineage>
        <taxon>Bacteria</taxon>
        <taxon>Bacillati</taxon>
        <taxon>Actinomycetota</taxon>
        <taxon>Actinomycetes</taxon>
        <taxon>Kitasatosporales</taxon>
        <taxon>Streptomycetaceae</taxon>
        <taxon>Streptomyces</taxon>
    </lineage>
</organism>
<dbReference type="SUPFAM" id="SSF46894">
    <property type="entry name" value="C-terminal effector domain of the bipartite response regulators"/>
    <property type="match status" value="1"/>
</dbReference>
<protein>
    <recommendedName>
        <fullName evidence="5">Sensory transduction protein RegX3</fullName>
    </recommendedName>
</protein>
<dbReference type="AlphaFoldDB" id="A0A6H9USH2"/>
<evidence type="ECO:0000256" key="5">
    <source>
        <dbReference type="ARBA" id="ARBA00041201"/>
    </source>
</evidence>
<evidence type="ECO:0000256" key="4">
    <source>
        <dbReference type="ARBA" id="ARBA00023163"/>
    </source>
</evidence>
<dbReference type="SUPFAM" id="SSF52172">
    <property type="entry name" value="CheY-like"/>
    <property type="match status" value="1"/>
</dbReference>
<dbReference type="PROSITE" id="PS51755">
    <property type="entry name" value="OMPR_PHOB"/>
    <property type="match status" value="1"/>
</dbReference>
<dbReference type="CDD" id="cd00383">
    <property type="entry name" value="trans_reg_C"/>
    <property type="match status" value="1"/>
</dbReference>
<evidence type="ECO:0000256" key="3">
    <source>
        <dbReference type="ARBA" id="ARBA00023125"/>
    </source>
</evidence>
<evidence type="ECO:0000256" key="1">
    <source>
        <dbReference type="ARBA" id="ARBA00022553"/>
    </source>
</evidence>
<feature type="domain" description="Response regulatory" evidence="9">
    <location>
        <begin position="3"/>
        <end position="117"/>
    </location>
</feature>
<sequence>MKSVLIVEHDDGVAETLAQTLTVHGYAPQRTDSGIAALGLLDGVRLVLLGLTLPDLAGHEVCRRIRERSCVPVIALSEPTDELDELDRVMALHMGADDVVTKPFGRFELMARVQAVLRRAGHCPWHERTAVAAAEPLRDTEEHVTTTGAESTGAVPVPGQRSAPDGRPAAPSAEPVAAATATATATATELPAGPGPNGSGCLSAGPLRLDQRIRKVFLHGSEVRITRKEFDLLAMLIEDPGTVMKRQEIMARVWDENWFGSTRTLDVHVGSLRGKLGSAEWIETVRGVGYRLTVPEMLRS</sequence>
<evidence type="ECO:0000256" key="8">
    <source>
        <dbReference type="SAM" id="MobiDB-lite"/>
    </source>
</evidence>
<evidence type="ECO:0000259" key="9">
    <source>
        <dbReference type="PROSITE" id="PS50110"/>
    </source>
</evidence>
<dbReference type="InterPro" id="IPR001867">
    <property type="entry name" value="OmpR/PhoB-type_DNA-bd"/>
</dbReference>
<reference evidence="11 12" key="1">
    <citation type="submission" date="2019-09" db="EMBL/GenBank/DDBJ databases">
        <title>Screening of Novel Bioactive Compounds from Soil-Associated.</title>
        <authorList>
            <person name="Zhao S."/>
        </authorList>
    </citation>
    <scope>NUCLEOTIDE SEQUENCE [LARGE SCALE GENOMIC DNA]</scope>
    <source>
        <strain evidence="11 12">HIT-DPA4</strain>
    </source>
</reference>
<keyword evidence="4" id="KW-0804">Transcription</keyword>
<dbReference type="GO" id="GO:0006355">
    <property type="term" value="P:regulation of DNA-templated transcription"/>
    <property type="evidence" value="ECO:0007669"/>
    <property type="project" value="InterPro"/>
</dbReference>
<proteinExistence type="predicted"/>
<dbReference type="SMART" id="SM00862">
    <property type="entry name" value="Trans_reg_C"/>
    <property type="match status" value="1"/>
</dbReference>
<evidence type="ECO:0000256" key="7">
    <source>
        <dbReference type="PROSITE-ProRule" id="PRU01091"/>
    </source>
</evidence>
<dbReference type="InterPro" id="IPR039420">
    <property type="entry name" value="WalR-like"/>
</dbReference>
<gene>
    <name evidence="11" type="ORF">F7R91_32565</name>
</gene>
<keyword evidence="12" id="KW-1185">Reference proteome</keyword>
<name>A0A6H9USH2_9ACTN</name>
<dbReference type="InterPro" id="IPR036388">
    <property type="entry name" value="WH-like_DNA-bd_sf"/>
</dbReference>
<dbReference type="GO" id="GO:0000156">
    <property type="term" value="F:phosphorelay response regulator activity"/>
    <property type="evidence" value="ECO:0007669"/>
    <property type="project" value="TreeGrafter"/>
</dbReference>
<accession>A0A6H9USH2</accession>
<evidence type="ECO:0000256" key="2">
    <source>
        <dbReference type="ARBA" id="ARBA00023015"/>
    </source>
</evidence>
<dbReference type="GO" id="GO:0005829">
    <property type="term" value="C:cytosol"/>
    <property type="evidence" value="ECO:0007669"/>
    <property type="project" value="TreeGrafter"/>
</dbReference>
<dbReference type="PANTHER" id="PTHR48111">
    <property type="entry name" value="REGULATOR OF RPOS"/>
    <property type="match status" value="1"/>
</dbReference>
<comment type="caution">
    <text evidence="11">The sequence shown here is derived from an EMBL/GenBank/DDBJ whole genome shotgun (WGS) entry which is preliminary data.</text>
</comment>
<dbReference type="PANTHER" id="PTHR48111:SF72">
    <property type="entry name" value="SENSORY TRANSDUCTION PROTEIN REGX3"/>
    <property type="match status" value="1"/>
</dbReference>
<keyword evidence="1" id="KW-0597">Phosphoprotein</keyword>
<dbReference type="GO" id="GO:0032993">
    <property type="term" value="C:protein-DNA complex"/>
    <property type="evidence" value="ECO:0007669"/>
    <property type="project" value="TreeGrafter"/>
</dbReference>
<feature type="compositionally biased region" description="Low complexity" evidence="8">
    <location>
        <begin position="168"/>
        <end position="192"/>
    </location>
</feature>
<dbReference type="InterPro" id="IPR011006">
    <property type="entry name" value="CheY-like_superfamily"/>
</dbReference>
<dbReference type="InterPro" id="IPR016032">
    <property type="entry name" value="Sig_transdc_resp-reg_C-effctor"/>
</dbReference>
<dbReference type="Pfam" id="PF00072">
    <property type="entry name" value="Response_reg"/>
    <property type="match status" value="1"/>
</dbReference>
<feature type="DNA-binding region" description="OmpR/PhoB-type" evidence="7">
    <location>
        <begin position="199"/>
        <end position="294"/>
    </location>
</feature>
<dbReference type="RefSeq" id="WP_150955221.1">
    <property type="nucleotide sequence ID" value="NZ_VZRB01000032.1"/>
</dbReference>
<comment type="caution">
    <text evidence="6">Lacks conserved residue(s) required for the propagation of feature annotation.</text>
</comment>
<dbReference type="InterPro" id="IPR001789">
    <property type="entry name" value="Sig_transdc_resp-reg_receiver"/>
</dbReference>
<dbReference type="Gene3D" id="3.40.50.2300">
    <property type="match status" value="1"/>
</dbReference>
<dbReference type="Gene3D" id="6.10.250.690">
    <property type="match status" value="1"/>
</dbReference>
<dbReference type="Gene3D" id="1.10.10.10">
    <property type="entry name" value="Winged helix-like DNA-binding domain superfamily/Winged helix DNA-binding domain"/>
    <property type="match status" value="1"/>
</dbReference>
<evidence type="ECO:0000313" key="11">
    <source>
        <dbReference type="EMBL" id="KAB1141367.1"/>
    </source>
</evidence>
<evidence type="ECO:0000256" key="6">
    <source>
        <dbReference type="PROSITE-ProRule" id="PRU00169"/>
    </source>
</evidence>
<dbReference type="GO" id="GO:0000976">
    <property type="term" value="F:transcription cis-regulatory region binding"/>
    <property type="evidence" value="ECO:0007669"/>
    <property type="project" value="TreeGrafter"/>
</dbReference>
<dbReference type="Pfam" id="PF00486">
    <property type="entry name" value="Trans_reg_C"/>
    <property type="match status" value="1"/>
</dbReference>
<evidence type="ECO:0000313" key="12">
    <source>
        <dbReference type="Proteomes" id="UP000442707"/>
    </source>
</evidence>
<keyword evidence="2" id="KW-0805">Transcription regulation</keyword>
<evidence type="ECO:0000259" key="10">
    <source>
        <dbReference type="PROSITE" id="PS51755"/>
    </source>
</evidence>
<dbReference type="PROSITE" id="PS50110">
    <property type="entry name" value="RESPONSE_REGULATORY"/>
    <property type="match status" value="1"/>
</dbReference>
<feature type="domain" description="OmpR/PhoB-type" evidence="10">
    <location>
        <begin position="199"/>
        <end position="294"/>
    </location>
</feature>
<dbReference type="Proteomes" id="UP000442707">
    <property type="component" value="Unassembled WGS sequence"/>
</dbReference>
<keyword evidence="3 7" id="KW-0238">DNA-binding</keyword>